<evidence type="ECO:0000313" key="2">
    <source>
        <dbReference type="Proteomes" id="UP000499080"/>
    </source>
</evidence>
<evidence type="ECO:0000313" key="1">
    <source>
        <dbReference type="EMBL" id="GBO03965.1"/>
    </source>
</evidence>
<protein>
    <submittedName>
        <fullName evidence="1">Uncharacterized protein</fullName>
    </submittedName>
</protein>
<comment type="caution">
    <text evidence="1">The sequence shown here is derived from an EMBL/GenBank/DDBJ whole genome shotgun (WGS) entry which is preliminary data.</text>
</comment>
<dbReference type="AlphaFoldDB" id="A0A4Y2TTK1"/>
<reference evidence="1 2" key="1">
    <citation type="journal article" date="2019" name="Sci. Rep.">
        <title>Orb-weaving spider Araneus ventricosus genome elucidates the spidroin gene catalogue.</title>
        <authorList>
            <person name="Kono N."/>
            <person name="Nakamura H."/>
            <person name="Ohtoshi R."/>
            <person name="Moran D.A.P."/>
            <person name="Shinohara A."/>
            <person name="Yoshida Y."/>
            <person name="Fujiwara M."/>
            <person name="Mori M."/>
            <person name="Tomita M."/>
            <person name="Arakawa K."/>
        </authorList>
    </citation>
    <scope>NUCLEOTIDE SEQUENCE [LARGE SCALE GENOMIC DNA]</scope>
</reference>
<sequence>MYHAFLRIQTITPFSHSRDITNGSYSSPRGATGSNFAESCHSINRNSTARPVAIREDESPTISCIKTNTNKLALIPAIINENTAIEALCDACSDITFIQQSWWTDGEFRVVE</sequence>
<gene>
    <name evidence="1" type="ORF">AVEN_116413_1</name>
</gene>
<dbReference type="Proteomes" id="UP000499080">
    <property type="component" value="Unassembled WGS sequence"/>
</dbReference>
<accession>A0A4Y2TTK1</accession>
<dbReference type="EMBL" id="BGPR01031091">
    <property type="protein sequence ID" value="GBO03965.1"/>
    <property type="molecule type" value="Genomic_DNA"/>
</dbReference>
<keyword evidence="2" id="KW-1185">Reference proteome</keyword>
<dbReference type="OrthoDB" id="6462750at2759"/>
<name>A0A4Y2TTK1_ARAVE</name>
<proteinExistence type="predicted"/>
<organism evidence="1 2">
    <name type="scientific">Araneus ventricosus</name>
    <name type="common">Orbweaver spider</name>
    <name type="synonym">Epeira ventricosa</name>
    <dbReference type="NCBI Taxonomy" id="182803"/>
    <lineage>
        <taxon>Eukaryota</taxon>
        <taxon>Metazoa</taxon>
        <taxon>Ecdysozoa</taxon>
        <taxon>Arthropoda</taxon>
        <taxon>Chelicerata</taxon>
        <taxon>Arachnida</taxon>
        <taxon>Araneae</taxon>
        <taxon>Araneomorphae</taxon>
        <taxon>Entelegynae</taxon>
        <taxon>Araneoidea</taxon>
        <taxon>Araneidae</taxon>
        <taxon>Araneus</taxon>
    </lineage>
</organism>